<dbReference type="AlphaFoldDB" id="F2NTK2"/>
<dbReference type="InterPro" id="IPR025857">
    <property type="entry name" value="MacB_PCD"/>
</dbReference>
<feature type="transmembrane region" description="Helical" evidence="7">
    <location>
        <begin position="29"/>
        <end position="52"/>
    </location>
</feature>
<dbReference type="GO" id="GO:0044874">
    <property type="term" value="P:lipoprotein localization to outer membrane"/>
    <property type="evidence" value="ECO:0007669"/>
    <property type="project" value="TreeGrafter"/>
</dbReference>
<dbReference type="STRING" id="869209.Tresu_2122"/>
<keyword evidence="4 7" id="KW-0812">Transmembrane</keyword>
<accession>F2NTK2</accession>
<dbReference type="InterPro" id="IPR003838">
    <property type="entry name" value="ABC3_permease_C"/>
</dbReference>
<keyword evidence="6 7" id="KW-0472">Membrane</keyword>
<feature type="domain" description="ABC3 transporter permease C-terminal" evidence="8">
    <location>
        <begin position="270"/>
        <end position="418"/>
    </location>
</feature>
<dbReference type="InterPro" id="IPR051447">
    <property type="entry name" value="Lipoprotein-release_system"/>
</dbReference>
<evidence type="ECO:0008006" key="12">
    <source>
        <dbReference type="Google" id="ProtNLM"/>
    </source>
</evidence>
<dbReference type="KEGG" id="tsu:Tresu_2122"/>
<sequence length="426" mass="47412">MKSDFKWICFVARRISRINSKGRTAAASYLAALGIALGVMALIVIMSVMNGFQMGFIDSIMEISSYHVQVSKIQSDLFENWCNKNKKVICALPFYEAQGLMVGNSEKQCASIVRAVPENIMEVDFGFKDKLKIVAGKFNLSSADSIVVGSTLAYNLNLRIGSRVNIAALSGSSDTSLLSTNRQFVVKGIFHCGYAEINSSFAFINFDSGKKILGNSAEEKYGIKLTSAQKDSSFIKEFKNVFPQSKAVGWREYNRSYFGVLRMEKNTLFVIVLLIFVVAAINIFNSMKKLVLERKNEIAVLSALGASEKNVQSIFVVQGIFTGILGGVTGLLLGVFISLNMKTVFNLVSKIQFGIEYFFTMIFNSGYEKFVSENPMFAIYARIPTRIFLHEVIFIFLFGVFSSVAATWLASRNILRMTVTEVLRDE</sequence>
<evidence type="ECO:0000256" key="5">
    <source>
        <dbReference type="ARBA" id="ARBA00022989"/>
    </source>
</evidence>
<proteinExistence type="inferred from homology"/>
<evidence type="ECO:0000256" key="2">
    <source>
        <dbReference type="ARBA" id="ARBA00005236"/>
    </source>
</evidence>
<dbReference type="PANTHER" id="PTHR30489:SF0">
    <property type="entry name" value="LIPOPROTEIN-RELEASING SYSTEM TRANSMEMBRANE PROTEIN LOLE"/>
    <property type="match status" value="1"/>
</dbReference>
<dbReference type="Pfam" id="PF02687">
    <property type="entry name" value="FtsX"/>
    <property type="match status" value="1"/>
</dbReference>
<dbReference type="GeneID" id="302999244"/>
<name>F2NTK2_TRES6</name>
<evidence type="ECO:0000256" key="6">
    <source>
        <dbReference type="ARBA" id="ARBA00023136"/>
    </source>
</evidence>
<evidence type="ECO:0000313" key="10">
    <source>
        <dbReference type="EMBL" id="AEB14991.1"/>
    </source>
</evidence>
<evidence type="ECO:0000256" key="1">
    <source>
        <dbReference type="ARBA" id="ARBA00004651"/>
    </source>
</evidence>
<keyword evidence="5 7" id="KW-1133">Transmembrane helix</keyword>
<evidence type="ECO:0000256" key="4">
    <source>
        <dbReference type="ARBA" id="ARBA00022692"/>
    </source>
</evidence>
<evidence type="ECO:0000259" key="9">
    <source>
        <dbReference type="Pfam" id="PF12704"/>
    </source>
</evidence>
<dbReference type="PANTHER" id="PTHR30489">
    <property type="entry name" value="LIPOPROTEIN-RELEASING SYSTEM TRANSMEMBRANE PROTEIN LOLE"/>
    <property type="match status" value="1"/>
</dbReference>
<evidence type="ECO:0000256" key="3">
    <source>
        <dbReference type="ARBA" id="ARBA00022475"/>
    </source>
</evidence>
<evidence type="ECO:0000256" key="7">
    <source>
        <dbReference type="SAM" id="Phobius"/>
    </source>
</evidence>
<reference evidence="11" key="2">
    <citation type="submission" date="2011-04" db="EMBL/GenBank/DDBJ databases">
        <title>The complete genome of chromosome of Treponema succinifaciens DSM 2489.</title>
        <authorList>
            <person name="Lucas S."/>
            <person name="Copeland A."/>
            <person name="Lapidus A."/>
            <person name="Bruce D."/>
            <person name="Goodwin L."/>
            <person name="Pitluck S."/>
            <person name="Peters L."/>
            <person name="Kyrpides N."/>
            <person name="Mavromatis K."/>
            <person name="Ivanova N."/>
            <person name="Ovchinnikova G."/>
            <person name="Teshima H."/>
            <person name="Detter J.C."/>
            <person name="Tapia R."/>
            <person name="Han C."/>
            <person name="Land M."/>
            <person name="Hauser L."/>
            <person name="Markowitz V."/>
            <person name="Cheng J.-F."/>
            <person name="Hugenholtz P."/>
            <person name="Woyke T."/>
            <person name="Wu D."/>
            <person name="Gronow S."/>
            <person name="Wellnitz S."/>
            <person name="Brambilla E."/>
            <person name="Klenk H.-P."/>
            <person name="Eisen J.A."/>
        </authorList>
    </citation>
    <scope>NUCLEOTIDE SEQUENCE [LARGE SCALE GENOMIC DNA]</scope>
    <source>
        <strain evidence="11">ATCC 33096 / DSM 2489 / 6091</strain>
    </source>
</reference>
<comment type="subcellular location">
    <subcellularLocation>
        <location evidence="1">Cell membrane</location>
        <topology evidence="1">Multi-pass membrane protein</topology>
    </subcellularLocation>
</comment>
<dbReference type="Proteomes" id="UP000006852">
    <property type="component" value="Chromosome"/>
</dbReference>
<organism evidence="10 11">
    <name type="scientific">Treponema succinifaciens (strain ATCC 33096 / DSM 2489 / 6091)</name>
    <dbReference type="NCBI Taxonomy" id="869209"/>
    <lineage>
        <taxon>Bacteria</taxon>
        <taxon>Pseudomonadati</taxon>
        <taxon>Spirochaetota</taxon>
        <taxon>Spirochaetia</taxon>
        <taxon>Spirochaetales</taxon>
        <taxon>Treponemataceae</taxon>
        <taxon>Treponema</taxon>
    </lineage>
</organism>
<evidence type="ECO:0000259" key="8">
    <source>
        <dbReference type="Pfam" id="PF02687"/>
    </source>
</evidence>
<dbReference type="HOGENOM" id="CLU_000604_8_1_12"/>
<protein>
    <recommendedName>
        <fullName evidence="12">ABC3 transporter permease protein domain-containing protein</fullName>
    </recommendedName>
</protein>
<dbReference type="Pfam" id="PF12704">
    <property type="entry name" value="MacB_PCD"/>
    <property type="match status" value="1"/>
</dbReference>
<feature type="transmembrane region" description="Helical" evidence="7">
    <location>
        <begin position="267"/>
        <end position="284"/>
    </location>
</feature>
<feature type="domain" description="MacB-like periplasmic core" evidence="9">
    <location>
        <begin position="29"/>
        <end position="212"/>
    </location>
</feature>
<keyword evidence="3" id="KW-1003">Cell membrane</keyword>
<feature type="transmembrane region" description="Helical" evidence="7">
    <location>
        <begin position="314"/>
        <end position="339"/>
    </location>
</feature>
<gene>
    <name evidence="10" type="ordered locus">Tresu_2122</name>
</gene>
<dbReference type="RefSeq" id="WP_013702244.1">
    <property type="nucleotide sequence ID" value="NC_015385.1"/>
</dbReference>
<reference evidence="10 11" key="1">
    <citation type="journal article" date="2011" name="Stand. Genomic Sci.">
        <title>Complete genome sequence of Treponema succinifaciens type strain (6091).</title>
        <authorList>
            <person name="Han C."/>
            <person name="Gronow S."/>
            <person name="Teshima H."/>
            <person name="Lapidus A."/>
            <person name="Nolan M."/>
            <person name="Lucas S."/>
            <person name="Hammon N."/>
            <person name="Deshpande S."/>
            <person name="Cheng J.F."/>
            <person name="Zeytun A."/>
            <person name="Tapia R."/>
            <person name="Goodwin L."/>
            <person name="Pitluck S."/>
            <person name="Liolios K."/>
            <person name="Pagani I."/>
            <person name="Ivanova N."/>
            <person name="Mavromatis K."/>
            <person name="Mikhailova N."/>
            <person name="Huntemann M."/>
            <person name="Pati A."/>
            <person name="Chen A."/>
            <person name="Palaniappan K."/>
            <person name="Land M."/>
            <person name="Hauser L."/>
            <person name="Brambilla E.M."/>
            <person name="Rohde M."/>
            <person name="Goker M."/>
            <person name="Woyke T."/>
            <person name="Bristow J."/>
            <person name="Eisen J.A."/>
            <person name="Markowitz V."/>
            <person name="Hugenholtz P."/>
            <person name="Kyrpides N.C."/>
            <person name="Klenk H.P."/>
            <person name="Detter J.C."/>
        </authorList>
    </citation>
    <scope>NUCLEOTIDE SEQUENCE [LARGE SCALE GENOMIC DNA]</scope>
    <source>
        <strain evidence="11">ATCC 33096 / DSM 2489 / 6091</strain>
    </source>
</reference>
<feature type="transmembrane region" description="Helical" evidence="7">
    <location>
        <begin position="387"/>
        <end position="410"/>
    </location>
</feature>
<dbReference type="GO" id="GO:0098797">
    <property type="term" value="C:plasma membrane protein complex"/>
    <property type="evidence" value="ECO:0007669"/>
    <property type="project" value="TreeGrafter"/>
</dbReference>
<evidence type="ECO:0000313" key="11">
    <source>
        <dbReference type="Proteomes" id="UP000006852"/>
    </source>
</evidence>
<keyword evidence="11" id="KW-1185">Reference proteome</keyword>
<dbReference type="eggNOG" id="COG4591">
    <property type="taxonomic scope" value="Bacteria"/>
</dbReference>
<comment type="similarity">
    <text evidence="2">Belongs to the ABC-4 integral membrane protein family. LolC/E subfamily.</text>
</comment>
<dbReference type="EMBL" id="CP002631">
    <property type="protein sequence ID" value="AEB14991.1"/>
    <property type="molecule type" value="Genomic_DNA"/>
</dbReference>